<dbReference type="GO" id="GO:0003677">
    <property type="term" value="F:DNA binding"/>
    <property type="evidence" value="ECO:0007669"/>
    <property type="project" value="InterPro"/>
</dbReference>
<proteinExistence type="predicted"/>
<dbReference type="SUPFAM" id="SSF89155">
    <property type="entry name" value="TorD-like"/>
    <property type="match status" value="1"/>
</dbReference>
<evidence type="ECO:0000313" key="3">
    <source>
        <dbReference type="Proteomes" id="UP000194137"/>
    </source>
</evidence>
<dbReference type="Pfam" id="PF02613">
    <property type="entry name" value="Nitrate_red_del"/>
    <property type="match status" value="1"/>
</dbReference>
<keyword evidence="1" id="KW-0143">Chaperone</keyword>
<dbReference type="AlphaFoldDB" id="A0A1W6ZYU2"/>
<protein>
    <submittedName>
        <fullName evidence="2">Molecular chaperone</fullName>
    </submittedName>
</protein>
<dbReference type="Proteomes" id="UP000194137">
    <property type="component" value="Chromosome"/>
</dbReference>
<name>A0A1W6ZYU2_9HYPH</name>
<dbReference type="InterPro" id="IPR031856">
    <property type="entry name" value="YdaS_toxin-like"/>
</dbReference>
<dbReference type="Pfam" id="PF15943">
    <property type="entry name" value="YdaS_toxin"/>
    <property type="match status" value="1"/>
</dbReference>
<dbReference type="InterPro" id="IPR020945">
    <property type="entry name" value="DMSO/NO3_reduct_chaperone"/>
</dbReference>
<organism evidence="2 3">
    <name type="scientific">Pseudorhodoplanes sinuspersici</name>
    <dbReference type="NCBI Taxonomy" id="1235591"/>
    <lineage>
        <taxon>Bacteria</taxon>
        <taxon>Pseudomonadati</taxon>
        <taxon>Pseudomonadota</taxon>
        <taxon>Alphaproteobacteria</taxon>
        <taxon>Hyphomicrobiales</taxon>
        <taxon>Pseudorhodoplanes</taxon>
    </lineage>
</organism>
<dbReference type="KEGG" id="psin:CAK95_27800"/>
<dbReference type="PANTHER" id="PTHR34227:SF1">
    <property type="entry name" value="DIMETHYL SULFOXIDE REDUCTASE CHAPERONE-RELATED"/>
    <property type="match status" value="1"/>
</dbReference>
<evidence type="ECO:0000313" key="2">
    <source>
        <dbReference type="EMBL" id="ARQ02493.1"/>
    </source>
</evidence>
<accession>A0A1W6ZYU2</accession>
<dbReference type="RefSeq" id="WP_086090924.1">
    <property type="nucleotide sequence ID" value="NZ_CP021112.1"/>
</dbReference>
<dbReference type="InterPro" id="IPR010982">
    <property type="entry name" value="Lambda_DNA-bd_dom_sf"/>
</dbReference>
<reference evidence="2 3" key="1">
    <citation type="submission" date="2017-05" db="EMBL/GenBank/DDBJ databases">
        <title>Full genome sequence of Pseudorhodoplanes sinuspersici.</title>
        <authorList>
            <person name="Dastgheib S.M.M."/>
            <person name="Shavandi M."/>
            <person name="Tirandaz H."/>
        </authorList>
    </citation>
    <scope>NUCLEOTIDE SEQUENCE [LARGE SCALE GENOMIC DNA]</scope>
    <source>
        <strain evidence="2 3">RIPI110</strain>
    </source>
</reference>
<sequence>MRDFGLEEAIKAAGGITELARRIGISQPSVSNWDRVPAERVLAVESATNVGRAVLRPDLFSDNGADTDVDEIDVARAHEYALLSALLSRAPDAALLKTLTRLKGDATPLGMAHIELAEAASRISVQAVEREYFNLFIGLGRGELLPYGSYYLTGFLHERPLARLREDLLKIDLERNEGNAEPEDHAAILCEIMSGLASGRFPAPAGTDQAIFEKHLAPWIGRFFADLENAQEANFYRRVGTLGRVFIEIEIESFALPV</sequence>
<dbReference type="Gene3D" id="1.10.260.40">
    <property type="entry name" value="lambda repressor-like DNA-binding domains"/>
    <property type="match status" value="1"/>
</dbReference>
<dbReference type="InterPro" id="IPR036411">
    <property type="entry name" value="TorD-like_sf"/>
</dbReference>
<evidence type="ECO:0000256" key="1">
    <source>
        <dbReference type="ARBA" id="ARBA00023186"/>
    </source>
</evidence>
<dbReference type="STRING" id="1235591.CAK95_27800"/>
<dbReference type="Gene3D" id="1.10.3480.10">
    <property type="entry name" value="TorD-like"/>
    <property type="match status" value="1"/>
</dbReference>
<keyword evidence="3" id="KW-1185">Reference proteome</keyword>
<dbReference type="EMBL" id="CP021112">
    <property type="protein sequence ID" value="ARQ02493.1"/>
    <property type="molecule type" value="Genomic_DNA"/>
</dbReference>
<dbReference type="OrthoDB" id="8526323at2"/>
<gene>
    <name evidence="2" type="ORF">CAK95_27800</name>
</gene>
<dbReference type="SUPFAM" id="SSF47413">
    <property type="entry name" value="lambda repressor-like DNA-binding domains"/>
    <property type="match status" value="1"/>
</dbReference>
<dbReference type="InterPro" id="IPR050289">
    <property type="entry name" value="TorD/DmsD_chaperones"/>
</dbReference>
<dbReference type="PANTHER" id="PTHR34227">
    <property type="entry name" value="CHAPERONE PROTEIN YCDY"/>
    <property type="match status" value="1"/>
</dbReference>